<dbReference type="Gene3D" id="3.40.50.1820">
    <property type="entry name" value="alpha/beta hydrolase"/>
    <property type="match status" value="1"/>
</dbReference>
<reference evidence="2" key="1">
    <citation type="journal article" date="2020" name="mSystems">
        <title>Genome- and Community-Level Interaction Insights into Carbon Utilization and Element Cycling Functions of Hydrothermarchaeota in Hydrothermal Sediment.</title>
        <authorList>
            <person name="Zhou Z."/>
            <person name="Liu Y."/>
            <person name="Xu W."/>
            <person name="Pan J."/>
            <person name="Luo Z.H."/>
            <person name="Li M."/>
        </authorList>
    </citation>
    <scope>NUCLEOTIDE SEQUENCE [LARGE SCALE GENOMIC DNA]</scope>
    <source>
        <strain evidence="2">SpSt-125</strain>
    </source>
</reference>
<organism evidence="2">
    <name type="scientific">Ignisphaera aggregans</name>
    <dbReference type="NCBI Taxonomy" id="334771"/>
    <lineage>
        <taxon>Archaea</taxon>
        <taxon>Thermoproteota</taxon>
        <taxon>Thermoprotei</taxon>
        <taxon>Desulfurococcales</taxon>
        <taxon>Desulfurococcaceae</taxon>
        <taxon>Ignisphaera</taxon>
    </lineage>
</organism>
<dbReference type="InterPro" id="IPR029058">
    <property type="entry name" value="AB_hydrolase_fold"/>
</dbReference>
<dbReference type="InterPro" id="IPR051044">
    <property type="entry name" value="MAG_DAG_Lipase"/>
</dbReference>
<dbReference type="PIRSF" id="PIRSF017388">
    <property type="entry name" value="Esterase_lipase"/>
    <property type="match status" value="1"/>
</dbReference>
<sequence>MTCFEKPFTFSSAGYELSAFIHIPFTGFSSMVLMLHGFTGNKVEANRLFVDIARALCKAGVAVFRFDYRCHGDSPLDFEEFRFEYALEDAENALKYVLNSFNPKKVFLIGLSMGGHIAVRLATSYGEKLSGVVLLAPALRFREPGRDIRKMMQRIDNYYYIYIFGPFRIRVDALEDMGKYNAIELADEISIPILIIHAKDDQVVPYTQSTEFFEKLKIQDKKLILLDEGGHVFSTYISKTRVITEIVNWIKERSQ</sequence>
<keyword evidence="2" id="KW-0378">Hydrolase</keyword>
<dbReference type="Pfam" id="PF12146">
    <property type="entry name" value="Hydrolase_4"/>
    <property type="match status" value="2"/>
</dbReference>
<accession>A0A7J2U4W9</accession>
<feature type="domain" description="Serine aminopeptidase S33" evidence="1">
    <location>
        <begin position="182"/>
        <end position="231"/>
    </location>
</feature>
<feature type="domain" description="Serine aminopeptidase S33" evidence="1">
    <location>
        <begin position="31"/>
        <end position="155"/>
    </location>
</feature>
<evidence type="ECO:0000259" key="1">
    <source>
        <dbReference type="Pfam" id="PF12146"/>
    </source>
</evidence>
<name>A0A7J2U4W9_9CREN</name>
<dbReference type="InterPro" id="IPR012354">
    <property type="entry name" value="Esterase_lipase"/>
</dbReference>
<dbReference type="GO" id="GO:0052689">
    <property type="term" value="F:carboxylic ester hydrolase activity"/>
    <property type="evidence" value="ECO:0007669"/>
    <property type="project" value="InterPro"/>
</dbReference>
<dbReference type="PANTHER" id="PTHR11614">
    <property type="entry name" value="PHOSPHOLIPASE-RELATED"/>
    <property type="match status" value="1"/>
</dbReference>
<evidence type="ECO:0000313" key="2">
    <source>
        <dbReference type="EMBL" id="HEM67435.1"/>
    </source>
</evidence>
<dbReference type="EMBL" id="DSEU01000051">
    <property type="protein sequence ID" value="HEM67435.1"/>
    <property type="molecule type" value="Genomic_DNA"/>
</dbReference>
<dbReference type="InterPro" id="IPR022742">
    <property type="entry name" value="Hydrolase_4"/>
</dbReference>
<gene>
    <name evidence="2" type="ORF">ENO26_07740</name>
</gene>
<proteinExistence type="predicted"/>
<dbReference type="SUPFAM" id="SSF53474">
    <property type="entry name" value="alpha/beta-Hydrolases"/>
    <property type="match status" value="1"/>
</dbReference>
<protein>
    <submittedName>
        <fullName evidence="2">Alpha/beta fold hydrolase</fullName>
    </submittedName>
</protein>
<comment type="caution">
    <text evidence="2">The sequence shown here is derived from an EMBL/GenBank/DDBJ whole genome shotgun (WGS) entry which is preliminary data.</text>
</comment>
<dbReference type="AlphaFoldDB" id="A0A7J2U4W9"/>